<reference evidence="4 5" key="1">
    <citation type="submission" date="2017-06" db="EMBL/GenBank/DDBJ databases">
        <title>Aedes aegypti genome working group (AGWG) sequencing and assembly.</title>
        <authorList>
            <consortium name="Aedes aegypti Genome Working Group (AGWG)"/>
            <person name="Matthews B.J."/>
        </authorList>
    </citation>
    <scope>NUCLEOTIDE SEQUENCE [LARGE SCALE GENOMIC DNA]</scope>
    <source>
        <strain evidence="4 5">LVP_AGWG</strain>
    </source>
</reference>
<dbReference type="SMART" id="SM00225">
    <property type="entry name" value="BTB"/>
    <property type="match status" value="1"/>
</dbReference>
<dbReference type="OrthoDB" id="2311693at2759"/>
<dbReference type="PROSITE" id="PS50097">
    <property type="entry name" value="BTB"/>
    <property type="match status" value="1"/>
</dbReference>
<evidence type="ECO:0000256" key="1">
    <source>
        <dbReference type="ARBA" id="ARBA00004123"/>
    </source>
</evidence>
<dbReference type="GO" id="GO:0006357">
    <property type="term" value="P:regulation of transcription by RNA polymerase II"/>
    <property type="evidence" value="ECO:0007669"/>
    <property type="project" value="TreeGrafter"/>
</dbReference>
<dbReference type="InterPro" id="IPR032071">
    <property type="entry name" value="DUF4806"/>
</dbReference>
<dbReference type="Gene3D" id="3.30.710.10">
    <property type="entry name" value="Potassium Channel Kv1.1, Chain A"/>
    <property type="match status" value="1"/>
</dbReference>
<dbReference type="SUPFAM" id="SSF54695">
    <property type="entry name" value="POZ domain"/>
    <property type="match status" value="1"/>
</dbReference>
<dbReference type="Proteomes" id="UP000008820">
    <property type="component" value="Chromosome 1"/>
</dbReference>
<dbReference type="AlphaFoldDB" id="A0A6I8TJK9"/>
<dbReference type="InterPro" id="IPR000210">
    <property type="entry name" value="BTB/POZ_dom"/>
</dbReference>
<feature type="region of interest" description="Disordered" evidence="3">
    <location>
        <begin position="119"/>
        <end position="153"/>
    </location>
</feature>
<dbReference type="Pfam" id="PF16064">
    <property type="entry name" value="DUF4806"/>
    <property type="match status" value="1"/>
</dbReference>
<evidence type="ECO:0000256" key="2">
    <source>
        <dbReference type="ARBA" id="ARBA00023242"/>
    </source>
</evidence>
<evidence type="ECO:0000313" key="4">
    <source>
        <dbReference type="EnsemblMetazoa" id="AAEL010576-PAD"/>
    </source>
</evidence>
<proteinExistence type="predicted"/>
<dbReference type="InterPro" id="IPR051095">
    <property type="entry name" value="Dros_DevTransReg"/>
</dbReference>
<dbReference type="CDD" id="cd18315">
    <property type="entry name" value="BTB_POZ_BAB-like"/>
    <property type="match status" value="1"/>
</dbReference>
<evidence type="ECO:0000313" key="5">
    <source>
        <dbReference type="Proteomes" id="UP000008820"/>
    </source>
</evidence>
<dbReference type="InterPro" id="IPR011333">
    <property type="entry name" value="SKP1/BTB/POZ_sf"/>
</dbReference>
<protein>
    <submittedName>
        <fullName evidence="4">Uncharacterized protein</fullName>
    </submittedName>
</protein>
<dbReference type="Pfam" id="PF00651">
    <property type="entry name" value="BTB"/>
    <property type="match status" value="1"/>
</dbReference>
<name>A0A6I8TJK9_AEDAE</name>
<dbReference type="EnsemblMetazoa" id="AAEL010576-RAD">
    <property type="protein sequence ID" value="AAEL010576-PAD"/>
    <property type="gene ID" value="AAEL010576"/>
</dbReference>
<dbReference type="PANTHER" id="PTHR23110">
    <property type="entry name" value="BTB DOMAIN TRANSCRIPTION FACTOR"/>
    <property type="match status" value="1"/>
</dbReference>
<keyword evidence="5" id="KW-1185">Reference proteome</keyword>
<keyword evidence="2" id="KW-0539">Nucleus</keyword>
<reference evidence="4" key="2">
    <citation type="submission" date="2020-05" db="UniProtKB">
        <authorList>
            <consortium name="EnsemblMetazoa"/>
        </authorList>
    </citation>
    <scope>IDENTIFICATION</scope>
    <source>
        <strain evidence="4">LVP_AGWG</strain>
    </source>
</reference>
<feature type="region of interest" description="Disordered" evidence="3">
    <location>
        <begin position="303"/>
        <end position="337"/>
    </location>
</feature>
<feature type="compositionally biased region" description="Basic and acidic residues" evidence="3">
    <location>
        <begin position="317"/>
        <end position="332"/>
    </location>
</feature>
<sequence>MADDEQFSLCWNNFNTNLSAGFHESLVRGDLVDVTLAAEGQLVKAHRLILSVCSPYFRKMFTQMPANQHAFIFLKDVSHSALKDLIQFMYCGEVNVKQDALPAFISTAEALQIKGLTETGESAPTHPSPAKEASHIPSASSTTIPSLASSPRAKPIVRSRIQSYKLDSDDGSDHEKIVQIQATSTPASVASASSSTATTQVSVPQQVQILQQQTPQAQKRTLQQRASITPQTTQIMKRAKLTDPLEASEPTQIQTVQIVKQIAPTPQPSVSSEPEYVEMPIETINPKAEPEYADDPSEVEAIDTEHEQEQSLAEQEAAEHDQAEDDSAHYVEDETYGDMSKYDETYFAEGDDAKAGASGFSESYAESGTGADQAAQDLLIPIEMPERPPATTKTTTTMTKKLFRVQQTRPTIFSAVEGFVFPLQSQQEVDRLEYTARSDRIIRDQYIALLQEVKPHHQDPSNVFADLFSDEALLGYNYYGKTNQAKKKKAMRKYIIFTECMVDAWLAHGVTEECLRIAIVKVIARLNHKVRSRGYRRNLTCGTTAQQQVEGEEEGY</sequence>
<dbReference type="GO" id="GO:0005634">
    <property type="term" value="C:nucleus"/>
    <property type="evidence" value="ECO:0007669"/>
    <property type="project" value="UniProtKB-SubCell"/>
</dbReference>
<feature type="compositionally biased region" description="Polar residues" evidence="3">
    <location>
        <begin position="137"/>
        <end position="149"/>
    </location>
</feature>
<evidence type="ECO:0000256" key="3">
    <source>
        <dbReference type="SAM" id="MobiDB-lite"/>
    </source>
</evidence>
<gene>
    <name evidence="4" type="primary">5573536</name>
</gene>
<dbReference type="FunFam" id="3.30.710.10:FF:000036">
    <property type="entry name" value="Mod(Mdg4), isoform H"/>
    <property type="match status" value="1"/>
</dbReference>
<organism evidence="4 5">
    <name type="scientific">Aedes aegypti</name>
    <name type="common">Yellowfever mosquito</name>
    <name type="synonym">Culex aegypti</name>
    <dbReference type="NCBI Taxonomy" id="7159"/>
    <lineage>
        <taxon>Eukaryota</taxon>
        <taxon>Metazoa</taxon>
        <taxon>Ecdysozoa</taxon>
        <taxon>Arthropoda</taxon>
        <taxon>Hexapoda</taxon>
        <taxon>Insecta</taxon>
        <taxon>Pterygota</taxon>
        <taxon>Neoptera</taxon>
        <taxon>Endopterygota</taxon>
        <taxon>Diptera</taxon>
        <taxon>Nematocera</taxon>
        <taxon>Culicoidea</taxon>
        <taxon>Culicidae</taxon>
        <taxon>Culicinae</taxon>
        <taxon>Aedini</taxon>
        <taxon>Aedes</taxon>
        <taxon>Stegomyia</taxon>
    </lineage>
</organism>
<accession>A0A6I8TJK9</accession>
<dbReference type="PANTHER" id="PTHR23110:SF92">
    <property type="entry name" value="MODIFIER OF MDG4"/>
    <property type="match status" value="1"/>
</dbReference>
<comment type="subcellular location">
    <subcellularLocation>
        <location evidence="1">Nucleus</location>
    </subcellularLocation>
</comment>